<dbReference type="SUPFAM" id="SSF47336">
    <property type="entry name" value="ACP-like"/>
    <property type="match status" value="1"/>
</dbReference>
<protein>
    <recommendedName>
        <fullName evidence="5">Carrier domain-containing protein</fullName>
    </recommendedName>
</protein>
<dbReference type="PROSITE" id="PS00012">
    <property type="entry name" value="PHOSPHOPANTETHEINE"/>
    <property type="match status" value="1"/>
</dbReference>
<dbReference type="PANTHER" id="PTHR43775">
    <property type="entry name" value="FATTY ACID SYNTHASE"/>
    <property type="match status" value="1"/>
</dbReference>
<dbReference type="AlphaFoldDB" id="A0A101NII3"/>
<dbReference type="GO" id="GO:0017000">
    <property type="term" value="P:antibiotic biosynthetic process"/>
    <property type="evidence" value="ECO:0007669"/>
    <property type="project" value="UniProtKB-ARBA"/>
</dbReference>
<dbReference type="EMBL" id="LMWN01000137">
    <property type="protein sequence ID" value="KUM93526.1"/>
    <property type="molecule type" value="Genomic_DNA"/>
</dbReference>
<evidence type="ECO:0000313" key="6">
    <source>
        <dbReference type="EMBL" id="KUM93526.1"/>
    </source>
</evidence>
<dbReference type="Gene3D" id="3.40.50.720">
    <property type="entry name" value="NAD(P)-binding Rossmann-like Domain"/>
    <property type="match status" value="1"/>
</dbReference>
<dbReference type="Proteomes" id="UP000053127">
    <property type="component" value="Unassembled WGS sequence"/>
</dbReference>
<dbReference type="GO" id="GO:0031177">
    <property type="term" value="F:phosphopantetheine binding"/>
    <property type="evidence" value="ECO:0007669"/>
    <property type="project" value="InterPro"/>
</dbReference>
<dbReference type="InterPro" id="IPR009081">
    <property type="entry name" value="PP-bd_ACP"/>
</dbReference>
<dbReference type="Gene3D" id="1.10.1200.10">
    <property type="entry name" value="ACP-like"/>
    <property type="match status" value="1"/>
</dbReference>
<reference evidence="6 7" key="1">
    <citation type="submission" date="2015-10" db="EMBL/GenBank/DDBJ databases">
        <title>Draft genome sequence of Streptomyces yokosukanensis DSM 40224, type strain for the species Streptomyces yokosukanensis.</title>
        <authorList>
            <person name="Ruckert C."/>
            <person name="Winkler A."/>
            <person name="Kalinowski J."/>
            <person name="Kampfer P."/>
            <person name="Glaeser S."/>
        </authorList>
    </citation>
    <scope>NUCLEOTIDE SEQUENCE [LARGE SCALE GENOMIC DNA]</scope>
    <source>
        <strain evidence="6 7">DSM 40224</strain>
    </source>
</reference>
<keyword evidence="3" id="KW-0808">Transferase</keyword>
<comment type="caution">
    <text evidence="6">The sequence shown here is derived from an EMBL/GenBank/DDBJ whole genome shotgun (WGS) entry which is preliminary data.</text>
</comment>
<dbReference type="InterPro" id="IPR050091">
    <property type="entry name" value="PKS_NRPS_Biosynth_Enz"/>
</dbReference>
<dbReference type="FunFam" id="1.10.1200.10:FF:000007">
    <property type="entry name" value="Probable polyketide synthase pks17"/>
    <property type="match status" value="1"/>
</dbReference>
<dbReference type="PANTHER" id="PTHR43775:SF51">
    <property type="entry name" value="INACTIVE PHENOLPHTHIOCEROL SYNTHESIS POLYKETIDE SYNTHASE TYPE I PKS1-RELATED"/>
    <property type="match status" value="1"/>
</dbReference>
<sequence length="259" mass="26890">MAGALDRTDQARMRRSGIRPLSVEEGMELFDAGLGADEPTLVPVKFDLSALTAQAGAGQLAPMLQGLVRPPRRAASTGGPVPADSLTDRLAALPAEEQTEMLLDLVRGEVAVVLGHADAESIVPGQAFSDLGFDSLTAVELRNRLNAATGLLLSATLIFDYPSPAAITEHLRAELAPGPAAGAVDLADIDEAGLRKALATVPLKRFQELGVLKQLLPLVATAPGAVTPAPSEARQNASRLIADLDVAGLIERAMGDTNN</sequence>
<dbReference type="Pfam" id="PF00550">
    <property type="entry name" value="PP-binding"/>
    <property type="match status" value="1"/>
</dbReference>
<keyword evidence="1" id="KW-0596">Phosphopantetheine</keyword>
<evidence type="ECO:0000256" key="1">
    <source>
        <dbReference type="ARBA" id="ARBA00022450"/>
    </source>
</evidence>
<accession>A0A101NII3</accession>
<dbReference type="SMART" id="SM01294">
    <property type="entry name" value="PKS_PP_betabranch"/>
    <property type="match status" value="1"/>
</dbReference>
<evidence type="ECO:0000256" key="4">
    <source>
        <dbReference type="ARBA" id="ARBA00023268"/>
    </source>
</evidence>
<evidence type="ECO:0000259" key="5">
    <source>
        <dbReference type="PROSITE" id="PS50075"/>
    </source>
</evidence>
<dbReference type="PROSITE" id="PS50075">
    <property type="entry name" value="CARRIER"/>
    <property type="match status" value="1"/>
</dbReference>
<feature type="domain" description="Carrier" evidence="5">
    <location>
        <begin position="100"/>
        <end position="175"/>
    </location>
</feature>
<gene>
    <name evidence="6" type="ORF">AQI95_43835</name>
</gene>
<dbReference type="GO" id="GO:0006633">
    <property type="term" value="P:fatty acid biosynthetic process"/>
    <property type="evidence" value="ECO:0007669"/>
    <property type="project" value="TreeGrafter"/>
</dbReference>
<proteinExistence type="predicted"/>
<evidence type="ECO:0000256" key="2">
    <source>
        <dbReference type="ARBA" id="ARBA00022553"/>
    </source>
</evidence>
<keyword evidence="7" id="KW-1185">Reference proteome</keyword>
<dbReference type="InterPro" id="IPR036736">
    <property type="entry name" value="ACP-like_sf"/>
</dbReference>
<organism evidence="6 7">
    <name type="scientific">Streptomyces yokosukanensis</name>
    <dbReference type="NCBI Taxonomy" id="67386"/>
    <lineage>
        <taxon>Bacteria</taxon>
        <taxon>Bacillati</taxon>
        <taxon>Actinomycetota</taxon>
        <taxon>Actinomycetes</taxon>
        <taxon>Kitasatosporales</taxon>
        <taxon>Streptomycetaceae</taxon>
        <taxon>Streptomyces</taxon>
    </lineage>
</organism>
<keyword evidence="2" id="KW-0597">Phosphoprotein</keyword>
<evidence type="ECO:0000256" key="3">
    <source>
        <dbReference type="ARBA" id="ARBA00022679"/>
    </source>
</evidence>
<dbReference type="GO" id="GO:0004312">
    <property type="term" value="F:fatty acid synthase activity"/>
    <property type="evidence" value="ECO:0007669"/>
    <property type="project" value="TreeGrafter"/>
</dbReference>
<name>A0A101NII3_9ACTN</name>
<dbReference type="InterPro" id="IPR020806">
    <property type="entry name" value="PKS_PP-bd"/>
</dbReference>
<dbReference type="SMART" id="SM00823">
    <property type="entry name" value="PKS_PP"/>
    <property type="match status" value="1"/>
</dbReference>
<dbReference type="InterPro" id="IPR006162">
    <property type="entry name" value="Ppantetheine_attach_site"/>
</dbReference>
<evidence type="ECO:0000313" key="7">
    <source>
        <dbReference type="Proteomes" id="UP000053127"/>
    </source>
</evidence>
<keyword evidence="4" id="KW-0511">Multifunctional enzyme</keyword>
<dbReference type="STRING" id="67386.AQI95_43835"/>